<name>A6J7A0_RAT</name>
<organism evidence="1 2">
    <name type="scientific">Rattus norvegicus</name>
    <name type="common">Rat</name>
    <dbReference type="NCBI Taxonomy" id="10116"/>
    <lineage>
        <taxon>Eukaryota</taxon>
        <taxon>Metazoa</taxon>
        <taxon>Chordata</taxon>
        <taxon>Craniata</taxon>
        <taxon>Vertebrata</taxon>
        <taxon>Euteleostomi</taxon>
        <taxon>Mammalia</taxon>
        <taxon>Eutheria</taxon>
        <taxon>Euarchontoglires</taxon>
        <taxon>Glires</taxon>
        <taxon>Rodentia</taxon>
        <taxon>Myomorpha</taxon>
        <taxon>Muroidea</taxon>
        <taxon>Muridae</taxon>
        <taxon>Murinae</taxon>
        <taxon>Rattus</taxon>
    </lineage>
</organism>
<sequence>MHFDMLINTRDSHLSPLPVIKEMASLDERNQLHKFLRNVIWGDGVFFRSDNK</sequence>
<dbReference type="Proteomes" id="UP000234681">
    <property type="component" value="Chromosome 17"/>
</dbReference>
<gene>
    <name evidence="1" type="ORF">rCG_43958</name>
</gene>
<evidence type="ECO:0000313" key="1">
    <source>
        <dbReference type="EMBL" id="EDL98250.1"/>
    </source>
</evidence>
<protein>
    <submittedName>
        <fullName evidence="1">RCG43958</fullName>
    </submittedName>
</protein>
<evidence type="ECO:0000313" key="2">
    <source>
        <dbReference type="Proteomes" id="UP000234681"/>
    </source>
</evidence>
<dbReference type="AlphaFoldDB" id="A6J7A0"/>
<proteinExistence type="predicted"/>
<dbReference type="EMBL" id="CH473977">
    <property type="protein sequence ID" value="EDL98250.1"/>
    <property type="molecule type" value="Genomic_DNA"/>
</dbReference>
<accession>A6J7A0</accession>
<reference evidence="2" key="1">
    <citation type="submission" date="2005-09" db="EMBL/GenBank/DDBJ databases">
        <authorList>
            <person name="Mural R.J."/>
            <person name="Li P.W."/>
            <person name="Adams M.D."/>
            <person name="Amanatides P.G."/>
            <person name="Baden-Tillson H."/>
            <person name="Barnstead M."/>
            <person name="Chin S.H."/>
            <person name="Dew I."/>
            <person name="Evans C.A."/>
            <person name="Ferriera S."/>
            <person name="Flanigan M."/>
            <person name="Fosler C."/>
            <person name="Glodek A."/>
            <person name="Gu Z."/>
            <person name="Holt R.A."/>
            <person name="Jennings D."/>
            <person name="Kraft C.L."/>
            <person name="Lu F."/>
            <person name="Nguyen T."/>
            <person name="Nusskern D.R."/>
            <person name="Pfannkoch C.M."/>
            <person name="Sitter C."/>
            <person name="Sutton G.G."/>
            <person name="Venter J.C."/>
            <person name="Wang Z."/>
            <person name="Woodage T."/>
            <person name="Zheng X.H."/>
            <person name="Zhong F."/>
        </authorList>
    </citation>
    <scope>NUCLEOTIDE SEQUENCE [LARGE SCALE GENOMIC DNA]</scope>
    <source>
        <strain>BN</strain>
        <strain evidence="2">Sprague-Dawley</strain>
    </source>
</reference>